<feature type="domain" description="Alpha-L-rhamnosidase six-hairpin glycosidase" evidence="6">
    <location>
        <begin position="431"/>
        <end position="770"/>
    </location>
</feature>
<dbReference type="Pfam" id="PF17390">
    <property type="entry name" value="Bac_rhamnosid_C"/>
    <property type="match status" value="1"/>
</dbReference>
<keyword evidence="8" id="KW-0326">Glycosidase</keyword>
<evidence type="ECO:0000313" key="9">
    <source>
        <dbReference type="Proteomes" id="UP000576969"/>
    </source>
</evidence>
<reference evidence="8 9" key="1">
    <citation type="submission" date="2020-07" db="EMBL/GenBank/DDBJ databases">
        <title>Sequencing the genomes of 1000 actinobacteria strains.</title>
        <authorList>
            <person name="Klenk H.-P."/>
        </authorList>
    </citation>
    <scope>NUCLEOTIDE SEQUENCE [LARGE SCALE GENOMIC DNA]</scope>
    <source>
        <strain evidence="8 9">DSM 24662</strain>
    </source>
</reference>
<dbReference type="EMBL" id="JACCBV010000001">
    <property type="protein sequence ID" value="NYE18039.1"/>
    <property type="molecule type" value="Genomic_DNA"/>
</dbReference>
<keyword evidence="3 8" id="KW-0378">Hydrolase</keyword>
<evidence type="ECO:0000259" key="7">
    <source>
        <dbReference type="Pfam" id="PF17390"/>
    </source>
</evidence>
<dbReference type="Proteomes" id="UP000576969">
    <property type="component" value="Unassembled WGS sequence"/>
</dbReference>
<proteinExistence type="predicted"/>
<evidence type="ECO:0000259" key="4">
    <source>
        <dbReference type="Pfam" id="PF05592"/>
    </source>
</evidence>
<gene>
    <name evidence="8" type="ORF">BJ991_000067</name>
</gene>
<protein>
    <recommendedName>
        <fullName evidence="2">alpha-L-rhamnosidase</fullName>
        <ecNumber evidence="2">3.2.1.40</ecNumber>
    </recommendedName>
</protein>
<dbReference type="GO" id="GO:0005975">
    <property type="term" value="P:carbohydrate metabolic process"/>
    <property type="evidence" value="ECO:0007669"/>
    <property type="project" value="InterPro"/>
</dbReference>
<feature type="domain" description="Bacterial alpha-L-rhamnosidase N-terminal" evidence="5">
    <location>
        <begin position="147"/>
        <end position="312"/>
    </location>
</feature>
<evidence type="ECO:0000256" key="1">
    <source>
        <dbReference type="ARBA" id="ARBA00001445"/>
    </source>
</evidence>
<dbReference type="InterPro" id="IPR035398">
    <property type="entry name" value="Bac_rhamnosid_C"/>
</dbReference>
<dbReference type="Pfam" id="PF17389">
    <property type="entry name" value="Bac_rhamnosid6H"/>
    <property type="match status" value="1"/>
</dbReference>
<dbReference type="AlphaFoldDB" id="A0A7Y9KJR1"/>
<dbReference type="InterPro" id="IPR008928">
    <property type="entry name" value="6-hairpin_glycosidase_sf"/>
</dbReference>
<keyword evidence="9" id="KW-1185">Reference proteome</keyword>
<evidence type="ECO:0000313" key="8">
    <source>
        <dbReference type="EMBL" id="NYE18039.1"/>
    </source>
</evidence>
<evidence type="ECO:0000259" key="5">
    <source>
        <dbReference type="Pfam" id="PF08531"/>
    </source>
</evidence>
<dbReference type="InterPro" id="IPR012341">
    <property type="entry name" value="6hp_glycosidase-like_sf"/>
</dbReference>
<dbReference type="Pfam" id="PF25788">
    <property type="entry name" value="Ig_Rha78A_N"/>
    <property type="match status" value="1"/>
</dbReference>
<dbReference type="InterPro" id="IPR016007">
    <property type="entry name" value="Alpha_rhamnosid"/>
</dbReference>
<dbReference type="EC" id="3.2.1.40" evidence="2"/>
<dbReference type="InterPro" id="IPR008902">
    <property type="entry name" value="Rhamnosid_concanavalin"/>
</dbReference>
<comment type="caution">
    <text evidence="8">The sequence shown here is derived from an EMBL/GenBank/DDBJ whole genome shotgun (WGS) entry which is preliminary data.</text>
</comment>
<feature type="domain" description="Alpha-L-rhamnosidase C-terminal" evidence="7">
    <location>
        <begin position="786"/>
        <end position="845"/>
    </location>
</feature>
<dbReference type="Gene3D" id="2.60.420.10">
    <property type="entry name" value="Maltose phosphorylase, domain 3"/>
    <property type="match status" value="1"/>
</dbReference>
<sequence length="885" mass="96857">MVTLTDPRVEKKVRPVGVDVRAPRLSWVVDSAERDVRLEAFRVRVAAGPAALSEGDLVWDSGVRSEKRTWVDYDGAALASDTEYHWQVDVVTSSGGASVSSHWRTGLFELEDWSASSWIGNGRERPGVRPAPLLRTEFTAEELPVVATMFVAAAGYARVSLNGHEVNDHVVSPGPTDFDHTVQYVASDVTALLQRGANAIGVELGRGFYGLTGGNVWGWERAPWHDEPTVRAVLRLHYATGVVEVGTDGTWSRTDGPTRFDDVYAGEIFDTSHAFPGYDTAGFDASDWARARVVAGPRGNLVAQRDQPIRAVDRLRPAEILERGQGVFVVGFPRVLAGWVRLRVRAEGKTRITARYAERLTRDGWVDQSNNGEFKAGFQTDVLYVDGVSIDVEWEPRFSYKGFQYVEIRGWPGCLAVDDVTAVVVHSDAPETGGFSSSDPMLNRVHRAVVDTITNNLHGIPTDTPMFEKNGWTGDATVGAEMMLLNLDVHELLAKWMADVHDARDAQGAPKVIAPGPGDWGQWGVATPWHAAYIFIPWWLHVFCDDDRTLRSLYEGMASYVQMEFDRSAEGIVVAPRLGDWMSPDADPDAGNPPEDLRVASTAYLAEMLRVMRDAADHLGRSEDALRFDGLARTVARSFQSEFFDPAGGICRGVGDEGFRQTHNVLALAFGLIGGAEDIRRVLEALVDDIRTRGNRLNTGVLGTKYLLRVLTDYGHADLAAAVARQPGYPGWAYLIAEGATTMWEHWSKAARSRGHYFLGTIDDWLFRDVAGLAVCRERGGVVLDVAPRVTRVLESASAHTVTPLGLAQVGWHRDADVLRLDIRVPVGASARVRIPATDLRQVTEGGVPVSLADGCVGFHVDRGEVIGFVASGRYHFCVGIPGAS</sequence>
<dbReference type="InterPro" id="IPR013783">
    <property type="entry name" value="Ig-like_fold"/>
</dbReference>
<dbReference type="Pfam" id="PF08531">
    <property type="entry name" value="Bac_rhamnosid_N"/>
    <property type="match status" value="1"/>
</dbReference>
<name>A0A7Y9KJR1_9MICO</name>
<accession>A0A7Y9KJR1</accession>
<dbReference type="Gene3D" id="1.50.10.10">
    <property type="match status" value="1"/>
</dbReference>
<evidence type="ECO:0000256" key="3">
    <source>
        <dbReference type="ARBA" id="ARBA00022801"/>
    </source>
</evidence>
<comment type="catalytic activity">
    <reaction evidence="1">
        <text>Hydrolysis of terminal non-reducing alpha-L-rhamnose residues in alpha-L-rhamnosides.</text>
        <dbReference type="EC" id="3.2.1.40"/>
    </reaction>
</comment>
<dbReference type="InterPro" id="IPR035396">
    <property type="entry name" value="Bac_rhamnosid6H"/>
</dbReference>
<dbReference type="Gene3D" id="2.60.120.260">
    <property type="entry name" value="Galactose-binding domain-like"/>
    <property type="match status" value="2"/>
</dbReference>
<dbReference type="Pfam" id="PF05592">
    <property type="entry name" value="Bac_rhamnosid"/>
    <property type="match status" value="1"/>
</dbReference>
<feature type="domain" description="Alpha-L-rhamnosidase concanavalin-like" evidence="4">
    <location>
        <begin position="324"/>
        <end position="426"/>
    </location>
</feature>
<dbReference type="InterPro" id="IPR013737">
    <property type="entry name" value="Bac_rhamnosid_N"/>
</dbReference>
<organism evidence="8 9">
    <name type="scientific">Microbacterium immunditiarum</name>
    <dbReference type="NCBI Taxonomy" id="337480"/>
    <lineage>
        <taxon>Bacteria</taxon>
        <taxon>Bacillati</taxon>
        <taxon>Actinomycetota</taxon>
        <taxon>Actinomycetes</taxon>
        <taxon>Micrococcales</taxon>
        <taxon>Microbacteriaceae</taxon>
        <taxon>Microbacterium</taxon>
    </lineage>
</organism>
<dbReference type="SUPFAM" id="SSF48208">
    <property type="entry name" value="Six-hairpin glycosidases"/>
    <property type="match status" value="1"/>
</dbReference>
<evidence type="ECO:0000259" key="6">
    <source>
        <dbReference type="Pfam" id="PF17389"/>
    </source>
</evidence>
<dbReference type="PIRSF" id="PIRSF010631">
    <property type="entry name" value="A-rhamnsds"/>
    <property type="match status" value="1"/>
</dbReference>
<dbReference type="RefSeq" id="WP_179486484.1">
    <property type="nucleotide sequence ID" value="NZ_JACCBV010000001.1"/>
</dbReference>
<dbReference type="PANTHER" id="PTHR33307">
    <property type="entry name" value="ALPHA-RHAMNOSIDASE (EUROFUNG)"/>
    <property type="match status" value="1"/>
</dbReference>
<dbReference type="GO" id="GO:0030596">
    <property type="term" value="F:alpha-L-rhamnosidase activity"/>
    <property type="evidence" value="ECO:0007669"/>
    <property type="project" value="UniProtKB-EC"/>
</dbReference>
<dbReference type="PANTHER" id="PTHR33307:SF6">
    <property type="entry name" value="ALPHA-RHAMNOSIDASE (EUROFUNG)-RELATED"/>
    <property type="match status" value="1"/>
</dbReference>
<dbReference type="Gene3D" id="2.60.40.10">
    <property type="entry name" value="Immunoglobulins"/>
    <property type="match status" value="1"/>
</dbReference>
<evidence type="ECO:0000256" key="2">
    <source>
        <dbReference type="ARBA" id="ARBA00012652"/>
    </source>
</evidence>